<dbReference type="KEGG" id="aoc:Aocu_08960"/>
<dbReference type="GO" id="GO:0016726">
    <property type="term" value="F:oxidoreductase activity, acting on CH or CH2 groups, NAD or NADP as acceptor"/>
    <property type="evidence" value="ECO:0007669"/>
    <property type="project" value="UniProtKB-UniRule"/>
</dbReference>
<proteinExistence type="inferred from homology"/>
<comment type="function">
    <text evidence="9">Catalyzes the conversion of 4-hydroxy-tetrahydrodipicolinate (HTPA) to tetrahydrodipicolinate.</text>
</comment>
<evidence type="ECO:0000259" key="11">
    <source>
        <dbReference type="Pfam" id="PF01113"/>
    </source>
</evidence>
<keyword evidence="3 9" id="KW-0028">Amino-acid biosynthesis</keyword>
<name>A0A061AC34_9MOLU</name>
<dbReference type="RefSeq" id="WP_045749437.1">
    <property type="nucleotide sequence ID" value="NZ_FUZK01000001.1"/>
</dbReference>
<dbReference type="SUPFAM" id="SSF55347">
    <property type="entry name" value="Glyceraldehyde-3-phosphate dehydrogenase-like, C-terminal domain"/>
    <property type="match status" value="1"/>
</dbReference>
<dbReference type="HOGENOM" id="CLU_047479_2_2_14"/>
<evidence type="ECO:0000256" key="9">
    <source>
        <dbReference type="HAMAP-Rule" id="MF_00102"/>
    </source>
</evidence>
<feature type="binding site" evidence="9">
    <location>
        <position position="34"/>
    </location>
    <ligand>
        <name>NAD(+)</name>
        <dbReference type="ChEBI" id="CHEBI:57540"/>
    </ligand>
</feature>
<dbReference type="Gene3D" id="3.40.50.720">
    <property type="entry name" value="NAD(P)-binding Rossmann-like Domain"/>
    <property type="match status" value="1"/>
</dbReference>
<feature type="binding site" evidence="9">
    <location>
        <begin position="80"/>
        <end position="82"/>
    </location>
    <ligand>
        <name>NAD(+)</name>
        <dbReference type="ChEBI" id="CHEBI:57540"/>
    </ligand>
</feature>
<evidence type="ECO:0000256" key="1">
    <source>
        <dbReference type="ARBA" id="ARBA00006642"/>
    </source>
</evidence>
<dbReference type="GO" id="GO:0009089">
    <property type="term" value="P:lysine biosynthetic process via diaminopimelate"/>
    <property type="evidence" value="ECO:0007669"/>
    <property type="project" value="UniProtKB-UniRule"/>
</dbReference>
<comment type="catalytic activity">
    <reaction evidence="9">
        <text>(S)-2,3,4,5-tetrahydrodipicolinate + NADP(+) + H2O = (2S,4S)-4-hydroxy-2,3,4,5-tetrahydrodipicolinate + NADPH + H(+)</text>
        <dbReference type="Rhea" id="RHEA:35331"/>
        <dbReference type="ChEBI" id="CHEBI:15377"/>
        <dbReference type="ChEBI" id="CHEBI:15378"/>
        <dbReference type="ChEBI" id="CHEBI:16845"/>
        <dbReference type="ChEBI" id="CHEBI:57783"/>
        <dbReference type="ChEBI" id="CHEBI:58349"/>
        <dbReference type="ChEBI" id="CHEBI:67139"/>
        <dbReference type="EC" id="1.17.1.8"/>
    </reaction>
</comment>
<dbReference type="PANTHER" id="PTHR20836">
    <property type="entry name" value="DIHYDRODIPICOLINATE REDUCTASE"/>
    <property type="match status" value="1"/>
</dbReference>
<dbReference type="CDD" id="cd02274">
    <property type="entry name" value="DHDPR_N"/>
    <property type="match status" value="1"/>
</dbReference>
<feature type="active site" description="Proton donor/acceptor" evidence="9">
    <location>
        <position position="137"/>
    </location>
</feature>
<sequence>MIKVVISGILGKMGQVLKENIENDTSFTLVAGFDRVESPMVKTKLNDLPDADCLIDFSSPQVLKSLLEYAVDKKLPLVLATTGYSSEDFLLIKKASENIPIFYTENYSFGVHLLQEAIKLVSKAIDSSYDIEIIEKHHRFKKDSPSGTAIKLYQAVHESRKELPLIEGYSDLKGVHVHSLRLGSLPGEHSIIFSSLEETLEFKHIAHDKHVFAKGAMKAAKFIVTKKAGLYNMTDLIGGTK</sequence>
<dbReference type="Pfam" id="PF01113">
    <property type="entry name" value="DapB_N"/>
    <property type="match status" value="1"/>
</dbReference>
<dbReference type="PANTHER" id="PTHR20836:SF7">
    <property type="entry name" value="4-HYDROXY-TETRAHYDRODIPICOLINATE REDUCTASE"/>
    <property type="match status" value="1"/>
</dbReference>
<dbReference type="PROSITE" id="PS01298">
    <property type="entry name" value="DAPB"/>
    <property type="match status" value="1"/>
</dbReference>
<feature type="binding site" evidence="9">
    <location>
        <begin position="147"/>
        <end position="148"/>
    </location>
    <ligand>
        <name>(S)-2,3,4,5-tetrahydrodipicolinate</name>
        <dbReference type="ChEBI" id="CHEBI:16845"/>
    </ligand>
</feature>
<dbReference type="UniPathway" id="UPA00034">
    <property type="reaction ID" value="UER00018"/>
</dbReference>
<dbReference type="InterPro" id="IPR000846">
    <property type="entry name" value="DapB_N"/>
</dbReference>
<dbReference type="Pfam" id="PF05173">
    <property type="entry name" value="DapB_C"/>
    <property type="match status" value="1"/>
</dbReference>
<dbReference type="InterPro" id="IPR022663">
    <property type="entry name" value="DapB_C"/>
</dbReference>
<dbReference type="PATRIC" id="fig|35623.3.peg.895"/>
<comment type="catalytic activity">
    <reaction evidence="9">
        <text>(S)-2,3,4,5-tetrahydrodipicolinate + NAD(+) + H2O = (2S,4S)-4-hydroxy-2,3,4,5-tetrahydrodipicolinate + NADH + H(+)</text>
        <dbReference type="Rhea" id="RHEA:35323"/>
        <dbReference type="ChEBI" id="CHEBI:15377"/>
        <dbReference type="ChEBI" id="CHEBI:15378"/>
        <dbReference type="ChEBI" id="CHEBI:16845"/>
        <dbReference type="ChEBI" id="CHEBI:57540"/>
        <dbReference type="ChEBI" id="CHEBI:57945"/>
        <dbReference type="ChEBI" id="CHEBI:67139"/>
        <dbReference type="EC" id="1.17.1.8"/>
    </reaction>
</comment>
<dbReference type="InterPro" id="IPR023940">
    <property type="entry name" value="DHDPR_bac"/>
</dbReference>
<protein>
    <recommendedName>
        <fullName evidence="9 10">4-hydroxy-tetrahydrodipicolinate reductase</fullName>
        <shortName evidence="9">HTPA reductase</shortName>
        <ecNumber evidence="9 10">1.17.1.8</ecNumber>
    </recommendedName>
</protein>
<organism evidence="13 14">
    <name type="scientific">Acholeplasma oculi</name>
    <dbReference type="NCBI Taxonomy" id="35623"/>
    <lineage>
        <taxon>Bacteria</taxon>
        <taxon>Bacillati</taxon>
        <taxon>Mycoplasmatota</taxon>
        <taxon>Mollicutes</taxon>
        <taxon>Acholeplasmatales</taxon>
        <taxon>Acholeplasmataceae</taxon>
        <taxon>Acholeplasma</taxon>
    </lineage>
</organism>
<dbReference type="InterPro" id="IPR036291">
    <property type="entry name" value="NAD(P)-bd_dom_sf"/>
</dbReference>
<comment type="pathway">
    <text evidence="9">Amino-acid biosynthesis; L-lysine biosynthesis via DAP pathway; (S)-tetrahydrodipicolinate from L-aspartate: step 4/4.</text>
</comment>
<dbReference type="GO" id="GO:0019877">
    <property type="term" value="P:diaminopimelate biosynthetic process"/>
    <property type="evidence" value="ECO:0007669"/>
    <property type="project" value="UniProtKB-UniRule"/>
</dbReference>
<evidence type="ECO:0000256" key="5">
    <source>
        <dbReference type="ARBA" id="ARBA00022915"/>
    </source>
</evidence>
<dbReference type="EMBL" id="LK028559">
    <property type="protein sequence ID" value="CDR30969.1"/>
    <property type="molecule type" value="Genomic_DNA"/>
</dbReference>
<evidence type="ECO:0000313" key="14">
    <source>
        <dbReference type="Proteomes" id="UP000032434"/>
    </source>
</evidence>
<dbReference type="FunCoup" id="A0A061AC34">
    <property type="interactions" value="309"/>
</dbReference>
<evidence type="ECO:0000313" key="13">
    <source>
        <dbReference type="EMBL" id="CDR30969.1"/>
    </source>
</evidence>
<dbReference type="AlphaFoldDB" id="A0A061AC34"/>
<dbReference type="OrthoDB" id="9790352at2"/>
<dbReference type="SUPFAM" id="SSF51735">
    <property type="entry name" value="NAD(P)-binding Rossmann-fold domains"/>
    <property type="match status" value="1"/>
</dbReference>
<keyword evidence="7 9" id="KW-0520">NAD</keyword>
<feature type="domain" description="Dihydrodipicolinate reductase N-terminal" evidence="11">
    <location>
        <begin position="2"/>
        <end position="107"/>
    </location>
</feature>
<keyword evidence="6 9" id="KW-0560">Oxidoreductase</keyword>
<keyword evidence="14" id="KW-1185">Reference proteome</keyword>
<comment type="similarity">
    <text evidence="1 9">Belongs to the DapB family.</text>
</comment>
<keyword evidence="8 9" id="KW-0457">Lysine biosynthesis</keyword>
<dbReference type="GO" id="GO:0050661">
    <property type="term" value="F:NADP binding"/>
    <property type="evidence" value="ECO:0007669"/>
    <property type="project" value="UniProtKB-UniRule"/>
</dbReference>
<evidence type="ECO:0000256" key="2">
    <source>
        <dbReference type="ARBA" id="ARBA00022490"/>
    </source>
</evidence>
<dbReference type="InterPro" id="IPR022664">
    <property type="entry name" value="DapB_N_CS"/>
</dbReference>
<feature type="binding site" evidence="9">
    <location>
        <position position="138"/>
    </location>
    <ligand>
        <name>(S)-2,3,4,5-tetrahydrodipicolinate</name>
        <dbReference type="ChEBI" id="CHEBI:16845"/>
    </ligand>
</feature>
<feature type="active site" description="Proton donor" evidence="9">
    <location>
        <position position="141"/>
    </location>
</feature>
<feature type="binding site" evidence="9">
    <location>
        <begin position="8"/>
        <end position="13"/>
    </location>
    <ligand>
        <name>NAD(+)</name>
        <dbReference type="ChEBI" id="CHEBI:57540"/>
    </ligand>
</feature>
<evidence type="ECO:0000256" key="8">
    <source>
        <dbReference type="ARBA" id="ARBA00023154"/>
    </source>
</evidence>
<feature type="binding site" evidence="9">
    <location>
        <position position="35"/>
    </location>
    <ligand>
        <name>NADP(+)</name>
        <dbReference type="ChEBI" id="CHEBI:58349"/>
    </ligand>
</feature>
<dbReference type="STRING" id="35623.Aocu_08960"/>
<dbReference type="HAMAP" id="MF_00102">
    <property type="entry name" value="DapB"/>
    <property type="match status" value="1"/>
</dbReference>
<dbReference type="InParanoid" id="A0A061AC34"/>
<keyword evidence="4 9" id="KW-0521">NADP</keyword>
<evidence type="ECO:0000256" key="10">
    <source>
        <dbReference type="NCBIfam" id="TIGR00036"/>
    </source>
</evidence>
<dbReference type="EC" id="1.17.1.8" evidence="9 10"/>
<evidence type="ECO:0000256" key="4">
    <source>
        <dbReference type="ARBA" id="ARBA00022857"/>
    </source>
</evidence>
<dbReference type="Gene3D" id="3.30.360.10">
    <property type="entry name" value="Dihydrodipicolinate Reductase, domain 2"/>
    <property type="match status" value="1"/>
</dbReference>
<evidence type="ECO:0000256" key="3">
    <source>
        <dbReference type="ARBA" id="ARBA00022605"/>
    </source>
</evidence>
<comment type="subunit">
    <text evidence="9">Homotetramer.</text>
</comment>
<keyword evidence="2 9" id="KW-0963">Cytoplasm</keyword>
<dbReference type="Proteomes" id="UP000032434">
    <property type="component" value="Chromosome 1"/>
</dbReference>
<gene>
    <name evidence="9 13" type="primary">dapB</name>
    <name evidence="13" type="ORF">Aocu_08960</name>
</gene>
<dbReference type="GO" id="GO:0051287">
    <property type="term" value="F:NAD binding"/>
    <property type="evidence" value="ECO:0007669"/>
    <property type="project" value="UniProtKB-UniRule"/>
</dbReference>
<dbReference type="GO" id="GO:0005829">
    <property type="term" value="C:cytosol"/>
    <property type="evidence" value="ECO:0007669"/>
    <property type="project" value="TreeGrafter"/>
</dbReference>
<dbReference type="GO" id="GO:0008839">
    <property type="term" value="F:4-hydroxy-tetrahydrodipicolinate reductase"/>
    <property type="evidence" value="ECO:0007669"/>
    <property type="project" value="UniProtKB-UniRule"/>
</dbReference>
<comment type="subcellular location">
    <subcellularLocation>
        <location evidence="9">Cytoplasm</location>
    </subcellularLocation>
</comment>
<evidence type="ECO:0000256" key="7">
    <source>
        <dbReference type="ARBA" id="ARBA00023027"/>
    </source>
</evidence>
<feature type="domain" description="Dihydrodipicolinate reductase C-terminal" evidence="12">
    <location>
        <begin position="110"/>
        <end position="236"/>
    </location>
</feature>
<dbReference type="PIRSF" id="PIRSF000161">
    <property type="entry name" value="DHPR"/>
    <property type="match status" value="1"/>
</dbReference>
<feature type="binding site" evidence="9">
    <location>
        <begin position="104"/>
        <end position="107"/>
    </location>
    <ligand>
        <name>NAD(+)</name>
        <dbReference type="ChEBI" id="CHEBI:57540"/>
    </ligand>
</feature>
<accession>A0A061AC34</accession>
<evidence type="ECO:0000256" key="6">
    <source>
        <dbReference type="ARBA" id="ARBA00023002"/>
    </source>
</evidence>
<comment type="caution">
    <text evidence="9">Was originally thought to be a dihydrodipicolinate reductase (DHDPR), catalyzing the conversion of dihydrodipicolinate to tetrahydrodipicolinate. However, it was shown in E.coli that the substrate of the enzymatic reaction is not dihydrodipicolinate (DHDP) but in fact (2S,4S)-4-hydroxy-2,3,4,5-tetrahydrodipicolinic acid (HTPA), the product released by the DapA-catalyzed reaction.</text>
</comment>
<dbReference type="NCBIfam" id="TIGR00036">
    <property type="entry name" value="dapB"/>
    <property type="match status" value="1"/>
</dbReference>
<evidence type="ECO:0000259" key="12">
    <source>
        <dbReference type="Pfam" id="PF05173"/>
    </source>
</evidence>
<reference evidence="14" key="1">
    <citation type="submission" date="2014-05" db="EMBL/GenBank/DDBJ databases">
        <authorList>
            <person name="Kube M."/>
        </authorList>
    </citation>
    <scope>NUCLEOTIDE SEQUENCE [LARGE SCALE GENOMIC DNA]</scope>
</reference>
<keyword evidence="5 9" id="KW-0220">Diaminopimelate biosynthesis</keyword>